<feature type="compositionally biased region" description="Basic and acidic residues" evidence="1">
    <location>
        <begin position="256"/>
        <end position="268"/>
    </location>
</feature>
<evidence type="ECO:0000256" key="1">
    <source>
        <dbReference type="SAM" id="MobiDB-lite"/>
    </source>
</evidence>
<dbReference type="Gramene" id="PVH62916">
    <property type="protein sequence ID" value="PVH62916"/>
    <property type="gene ID" value="PAHAL_3G429400"/>
</dbReference>
<dbReference type="PANTHER" id="PTHR36885">
    <property type="entry name" value="EXPRESSED PROTEIN"/>
    <property type="match status" value="1"/>
</dbReference>
<gene>
    <name evidence="2" type="ORF">PAHAL_3G429400</name>
</gene>
<feature type="region of interest" description="Disordered" evidence="1">
    <location>
        <begin position="100"/>
        <end position="176"/>
    </location>
</feature>
<proteinExistence type="predicted"/>
<feature type="compositionally biased region" description="Basic and acidic residues" evidence="1">
    <location>
        <begin position="120"/>
        <end position="129"/>
    </location>
</feature>
<evidence type="ECO:0000313" key="2">
    <source>
        <dbReference type="EMBL" id="PVH62916.1"/>
    </source>
</evidence>
<reference evidence="2" key="1">
    <citation type="submission" date="2018-04" db="EMBL/GenBank/DDBJ databases">
        <title>WGS assembly of Panicum hallii.</title>
        <authorList>
            <person name="Lovell J."/>
            <person name="Jenkins J."/>
            <person name="Lowry D."/>
            <person name="Mamidi S."/>
            <person name="Sreedasyam A."/>
            <person name="Weng X."/>
            <person name="Barry K."/>
            <person name="Bonette J."/>
            <person name="Campitelli B."/>
            <person name="Daum C."/>
            <person name="Gordon S."/>
            <person name="Gould B."/>
            <person name="Lipzen A."/>
            <person name="Macqueen A."/>
            <person name="Palacio-Mejia J."/>
            <person name="Plott C."/>
            <person name="Shakirov E."/>
            <person name="Shu S."/>
            <person name="Yoshinaga Y."/>
            <person name="Zane M."/>
            <person name="Rokhsar D."/>
            <person name="Grimwood J."/>
            <person name="Schmutz J."/>
            <person name="Juenger T."/>
        </authorList>
    </citation>
    <scope>NUCLEOTIDE SEQUENCE [LARGE SCALE GENOMIC DNA]</scope>
    <source>
        <strain evidence="2">FIL2</strain>
    </source>
</reference>
<feature type="region of interest" description="Disordered" evidence="1">
    <location>
        <begin position="223"/>
        <end position="268"/>
    </location>
</feature>
<accession>A0A2T8KL67</accession>
<feature type="compositionally biased region" description="Basic and acidic residues" evidence="1">
    <location>
        <begin position="225"/>
        <end position="234"/>
    </location>
</feature>
<protein>
    <submittedName>
        <fullName evidence="2">Uncharacterized protein</fullName>
    </submittedName>
</protein>
<feature type="compositionally biased region" description="Basic residues" evidence="1">
    <location>
        <begin position="242"/>
        <end position="255"/>
    </location>
</feature>
<feature type="compositionally biased region" description="Acidic residues" evidence="1">
    <location>
        <begin position="154"/>
        <end position="168"/>
    </location>
</feature>
<feature type="region of interest" description="Disordered" evidence="1">
    <location>
        <begin position="61"/>
        <end position="82"/>
    </location>
</feature>
<name>A0A2T8KL67_9POAL</name>
<dbReference type="Proteomes" id="UP000243499">
    <property type="component" value="Chromosome 3"/>
</dbReference>
<organism evidence="2">
    <name type="scientific">Panicum hallii</name>
    <dbReference type="NCBI Taxonomy" id="206008"/>
    <lineage>
        <taxon>Eukaryota</taxon>
        <taxon>Viridiplantae</taxon>
        <taxon>Streptophyta</taxon>
        <taxon>Embryophyta</taxon>
        <taxon>Tracheophyta</taxon>
        <taxon>Spermatophyta</taxon>
        <taxon>Magnoliopsida</taxon>
        <taxon>Liliopsida</taxon>
        <taxon>Poales</taxon>
        <taxon>Poaceae</taxon>
        <taxon>PACMAD clade</taxon>
        <taxon>Panicoideae</taxon>
        <taxon>Panicodae</taxon>
        <taxon>Paniceae</taxon>
        <taxon>Panicinae</taxon>
        <taxon>Panicum</taxon>
        <taxon>Panicum sect. Panicum</taxon>
    </lineage>
</organism>
<dbReference type="EMBL" id="CM008048">
    <property type="protein sequence ID" value="PVH62916.1"/>
    <property type="molecule type" value="Genomic_DNA"/>
</dbReference>
<sequence>MAHHSLSPSGSSRRRRLSELLCEQQEPFYLDLYLLEKGCSPGFLDAAAHAGGACSTCWPSARSTGGRLLRRPAERSKKGPRGSGVLRLLLSKILSGATTARAPAAATAARKKRPQPAAIEWRRVDDEKQGVPGRSTDGTVGSPQRAVEGHHTEVDEEQEEDDEEDEDESSKKQLLSPVSVLEQRLFEHSPPPHAQKAFVLFSELLEAACTPTTLLHLLANARQYKPKDGRRRGTDGGSTPPPRRRARKKKKNSSHARREPDDDAPLERDLAAVTALVASEMPGARVRAEDLRPSAQDVGADIAAAVLDALAEEAAAELLLLLLTDGDGDGPRPCG</sequence>
<dbReference type="AlphaFoldDB" id="A0A2T8KL67"/>
<dbReference type="PANTHER" id="PTHR36885:SF3">
    <property type="entry name" value="OS12G0485150 PROTEIN"/>
    <property type="match status" value="1"/>
</dbReference>